<dbReference type="RefSeq" id="WP_072736661.1">
    <property type="nucleotide sequence ID" value="NZ_CP048813.1"/>
</dbReference>
<dbReference type="PROSITE" id="PS50850">
    <property type="entry name" value="MFS"/>
    <property type="match status" value="1"/>
</dbReference>
<dbReference type="GO" id="GO:0005886">
    <property type="term" value="C:plasma membrane"/>
    <property type="evidence" value="ECO:0007669"/>
    <property type="project" value="UniProtKB-SubCell"/>
</dbReference>
<reference evidence="8 9" key="1">
    <citation type="submission" date="2016-10" db="EMBL/GenBank/DDBJ databases">
        <authorList>
            <person name="de Groot N.N."/>
        </authorList>
    </citation>
    <scope>NUCLEOTIDE SEQUENCE [LARGE SCALE GENOMIC DNA]</scope>
    <source>
        <strain evidence="8 9">DSM 44892</strain>
    </source>
</reference>
<dbReference type="PANTHER" id="PTHR42718:SF9">
    <property type="entry name" value="MAJOR FACILITATOR SUPERFAMILY MULTIDRUG TRANSPORTER MFSC"/>
    <property type="match status" value="1"/>
</dbReference>
<dbReference type="PROSITE" id="PS00216">
    <property type="entry name" value="SUGAR_TRANSPORT_1"/>
    <property type="match status" value="1"/>
</dbReference>
<protein>
    <submittedName>
        <fullName evidence="8">Predicted arabinose efflux permease, MFS family</fullName>
    </submittedName>
</protein>
<dbReference type="Pfam" id="PF00083">
    <property type="entry name" value="Sugar_tr"/>
    <property type="match status" value="1"/>
</dbReference>
<evidence type="ECO:0000313" key="8">
    <source>
        <dbReference type="EMBL" id="SDH75727.1"/>
    </source>
</evidence>
<evidence type="ECO:0000313" key="9">
    <source>
        <dbReference type="Proteomes" id="UP000183263"/>
    </source>
</evidence>
<evidence type="ECO:0000256" key="2">
    <source>
        <dbReference type="ARBA" id="ARBA00007520"/>
    </source>
</evidence>
<dbReference type="InterPro" id="IPR005828">
    <property type="entry name" value="MFS_sugar_transport-like"/>
</dbReference>
<dbReference type="InterPro" id="IPR020846">
    <property type="entry name" value="MFS_dom"/>
</dbReference>
<dbReference type="CDD" id="cd17325">
    <property type="entry name" value="MFS_MdtG_SLC18_like"/>
    <property type="match status" value="1"/>
</dbReference>
<dbReference type="SUPFAM" id="SSF103473">
    <property type="entry name" value="MFS general substrate transporter"/>
    <property type="match status" value="1"/>
</dbReference>
<sequence length="401" mass="41027">MDTGTARRLPREIWILVSASFVIALGFGIVAPALPQFARSFDVSVTAATVVISSFAFMRLAFAPASGRLVQKLGERPVYITGVLIVAASTGACALATEYWQLLLFRSLGGIGSTMFTVSAMGLLIRIAPPTQRGRVSGLYASSFLMGSISGPLVGGLLVGFGLRVPFVIYAVALVIAAAVVFFSLRRSHLASPDLAPADSAMTLRDAWGAPSYRAALASNFAFGGVVFGVRVAMVPLFVVEALGQDVALAGIALTVFAVGNAAVLVFSGRLSDRYGRKPFVITGLVICGVSTVAMGLTDNLVAFFVLSATAGIGSGIMSPAQQAAVADVLGAKARGGPVLATFQMVSDIGGVLGPVAAGLLAEYLSYGVAFAVTGAVMVAAAGVWVLVPGRGGTTDRADQP</sequence>
<dbReference type="Proteomes" id="UP000183263">
    <property type="component" value="Unassembled WGS sequence"/>
</dbReference>
<evidence type="ECO:0000256" key="6">
    <source>
        <dbReference type="ARBA" id="ARBA00023136"/>
    </source>
</evidence>
<evidence type="ECO:0000259" key="7">
    <source>
        <dbReference type="PROSITE" id="PS50850"/>
    </source>
</evidence>
<keyword evidence="4" id="KW-0812">Transmembrane</keyword>
<proteinExistence type="inferred from homology"/>
<evidence type="ECO:0000256" key="5">
    <source>
        <dbReference type="ARBA" id="ARBA00022989"/>
    </source>
</evidence>
<dbReference type="PANTHER" id="PTHR42718">
    <property type="entry name" value="MAJOR FACILITATOR SUPERFAMILY MULTIDRUG TRANSPORTER MFSC"/>
    <property type="match status" value="1"/>
</dbReference>
<name>A0A1G8F0X0_9NOCA</name>
<gene>
    <name evidence="8" type="ORF">SAMN05444695_103129</name>
</gene>
<dbReference type="OrthoDB" id="9793283at2"/>
<dbReference type="InterPro" id="IPR011701">
    <property type="entry name" value="MFS"/>
</dbReference>
<dbReference type="GO" id="GO:0022857">
    <property type="term" value="F:transmembrane transporter activity"/>
    <property type="evidence" value="ECO:0007669"/>
    <property type="project" value="InterPro"/>
</dbReference>
<accession>A0A1G8F0X0</accession>
<keyword evidence="5" id="KW-1133">Transmembrane helix</keyword>
<dbReference type="InterPro" id="IPR036259">
    <property type="entry name" value="MFS_trans_sf"/>
</dbReference>
<keyword evidence="3" id="KW-0813">Transport</keyword>
<evidence type="ECO:0000256" key="3">
    <source>
        <dbReference type="ARBA" id="ARBA00022448"/>
    </source>
</evidence>
<dbReference type="AlphaFoldDB" id="A0A1G8F0X0"/>
<dbReference type="InterPro" id="IPR005829">
    <property type="entry name" value="Sugar_transporter_CS"/>
</dbReference>
<evidence type="ECO:0000256" key="4">
    <source>
        <dbReference type="ARBA" id="ARBA00022692"/>
    </source>
</evidence>
<dbReference type="InterPro" id="IPR001958">
    <property type="entry name" value="Tet-R_TetA/multi-R_MdtG-like"/>
</dbReference>
<comment type="subcellular location">
    <subcellularLocation>
        <location evidence="1">Cell membrane</location>
        <topology evidence="1">Multi-pass membrane protein</topology>
    </subcellularLocation>
</comment>
<feature type="domain" description="Major facilitator superfamily (MFS) profile" evidence="7">
    <location>
        <begin position="12"/>
        <end position="393"/>
    </location>
</feature>
<dbReference type="EMBL" id="FNDN01000003">
    <property type="protein sequence ID" value="SDH75727.1"/>
    <property type="molecule type" value="Genomic_DNA"/>
</dbReference>
<comment type="similarity">
    <text evidence="2">Belongs to the major facilitator superfamily. TCR/Tet family.</text>
</comment>
<dbReference type="Pfam" id="PF07690">
    <property type="entry name" value="MFS_1"/>
    <property type="match status" value="1"/>
</dbReference>
<keyword evidence="6" id="KW-0472">Membrane</keyword>
<organism evidence="8 9">
    <name type="scientific">Rhodococcus triatomae</name>
    <dbReference type="NCBI Taxonomy" id="300028"/>
    <lineage>
        <taxon>Bacteria</taxon>
        <taxon>Bacillati</taxon>
        <taxon>Actinomycetota</taxon>
        <taxon>Actinomycetes</taxon>
        <taxon>Mycobacteriales</taxon>
        <taxon>Nocardiaceae</taxon>
        <taxon>Rhodococcus</taxon>
    </lineage>
</organism>
<keyword evidence="9" id="KW-1185">Reference proteome</keyword>
<dbReference type="PRINTS" id="PR01035">
    <property type="entry name" value="TCRTETA"/>
</dbReference>
<evidence type="ECO:0000256" key="1">
    <source>
        <dbReference type="ARBA" id="ARBA00004651"/>
    </source>
</evidence>
<dbReference type="Gene3D" id="1.20.1250.20">
    <property type="entry name" value="MFS general substrate transporter like domains"/>
    <property type="match status" value="2"/>
</dbReference>